<dbReference type="AlphaFoldDB" id="A0A6J8C3Q5"/>
<dbReference type="Pfam" id="PF04408">
    <property type="entry name" value="WHD_HA2"/>
    <property type="match status" value="1"/>
</dbReference>
<sequence>MRNENVEHALLTYLRSNANDKSRGICKRLDHPEFKCSNGWLDHFKDRHNITFKKICGEAKSVDVNSEAMNDWWKISHIKGKMPSEEPPFKKKKLSSQHSHSHASQNGFVNTHKLQQERRKLPIFPAKHKLTQQIRSLDTAIVIGETGSGKTTQIPQFLHEAGVHRGSIIAVTQPRRVAAITVSQRVAQESGTLLGHLVGYSVRFEDVTSESTKIKYMTDGMLLRESTLDPLMKRYSIIVLDEAHERTIHTDVLFGVVKKAQRDRKKKGLKPLKIIVMSATMDVDHFSNYFNKAPVLYLEGRQYPVQVYYSTTSQSDYVMAAVVTLFQLHRDQPPNQDVLIFMTGQEEIESTVRCIRDISKDMVGEGPPLVVCPLYAALPSHLQLKVFNKTPQGSRKVIVATNIAETSVTIHGIKFVIDTGVVKAKLYNPNSGLDLLKVVRISKAQALQRTGRAGRESSGTCYRIYTEEEFDSFKKNTVPEILRCNLSSVVLQLLALGISDIVNFDFMDKPSMESLIGAVHQLHSLGAVTKEDCIKLTPLGKQMVSFPLDPRLSKTVLIAKDNHCLEEILSIVSMLSVDSVMFTPQSKREEALETRKKFISSDGDHVTYLNIYRAYKSVRGNKEWCHENFINLRNMKLALEVRKQLRGICVKLELPIESCGQDTSVLRKCLAFGFFMNAAELQKEGEFISLSSRKPVSIHPSSSLFMCKPAYVIYNELIQTTKCYMRDLSVVDPDWLYEAAPHYFRKKKPKPG</sequence>
<dbReference type="Gene3D" id="3.40.50.300">
    <property type="entry name" value="P-loop containing nucleotide triphosphate hydrolases"/>
    <property type="match status" value="2"/>
</dbReference>
<dbReference type="Pfam" id="PF00271">
    <property type="entry name" value="Helicase_C"/>
    <property type="match status" value="1"/>
</dbReference>
<keyword evidence="5" id="KW-0067">ATP-binding</keyword>
<keyword evidence="2" id="KW-0547">Nucleotide-binding</keyword>
<dbReference type="InterPro" id="IPR014001">
    <property type="entry name" value="Helicase_ATP-bd"/>
</dbReference>
<dbReference type="PANTHER" id="PTHR18934">
    <property type="entry name" value="ATP-DEPENDENT RNA HELICASE"/>
    <property type="match status" value="1"/>
</dbReference>
<dbReference type="OrthoDB" id="10253254at2759"/>
<dbReference type="GO" id="GO:0045943">
    <property type="term" value="P:positive regulation of transcription by RNA polymerase I"/>
    <property type="evidence" value="ECO:0007669"/>
    <property type="project" value="TreeGrafter"/>
</dbReference>
<dbReference type="FunFam" id="3.40.50.300:FF:000145">
    <property type="entry name" value="probable ATP-dependent RNA helicase DHX40"/>
    <property type="match status" value="1"/>
</dbReference>
<feature type="domain" description="Helicase ATP-binding" evidence="9">
    <location>
        <begin position="131"/>
        <end position="299"/>
    </location>
</feature>
<dbReference type="GO" id="GO:0003725">
    <property type="term" value="F:double-stranded RNA binding"/>
    <property type="evidence" value="ECO:0007669"/>
    <property type="project" value="TreeGrafter"/>
</dbReference>
<evidence type="ECO:0000259" key="9">
    <source>
        <dbReference type="PROSITE" id="PS51192"/>
    </source>
</evidence>
<dbReference type="Pfam" id="PF07717">
    <property type="entry name" value="OB_NTP_bind"/>
    <property type="match status" value="1"/>
</dbReference>
<feature type="compositionally biased region" description="Basic residues" evidence="8">
    <location>
        <begin position="90"/>
        <end position="101"/>
    </location>
</feature>
<evidence type="ECO:0000256" key="8">
    <source>
        <dbReference type="SAM" id="MobiDB-lite"/>
    </source>
</evidence>
<evidence type="ECO:0000256" key="5">
    <source>
        <dbReference type="ARBA" id="ARBA00022840"/>
    </source>
</evidence>
<dbReference type="Gene3D" id="1.20.120.1080">
    <property type="match status" value="1"/>
</dbReference>
<dbReference type="GO" id="GO:0005524">
    <property type="term" value="F:ATP binding"/>
    <property type="evidence" value="ECO:0007669"/>
    <property type="project" value="UniProtKB-KW"/>
</dbReference>
<keyword evidence="6" id="KW-0238">DNA-binding</keyword>
<dbReference type="InterPro" id="IPR011709">
    <property type="entry name" value="DEAD-box_helicase_OB_fold"/>
</dbReference>
<dbReference type="PROSITE" id="PS51253">
    <property type="entry name" value="HTH_CENPB"/>
    <property type="match status" value="1"/>
</dbReference>
<dbReference type="PROSITE" id="PS51192">
    <property type="entry name" value="HELICASE_ATP_BIND_1"/>
    <property type="match status" value="1"/>
</dbReference>
<dbReference type="InterPro" id="IPR006600">
    <property type="entry name" value="HTH_CenpB_DNA-bd_dom"/>
</dbReference>
<feature type="domain" description="HTH CENPB-type" evidence="11">
    <location>
        <begin position="1"/>
        <end position="54"/>
    </location>
</feature>
<proteinExistence type="predicted"/>
<dbReference type="Proteomes" id="UP000507470">
    <property type="component" value="Unassembled WGS sequence"/>
</dbReference>
<dbReference type="SMART" id="SM00490">
    <property type="entry name" value="HELICc"/>
    <property type="match status" value="1"/>
</dbReference>
<evidence type="ECO:0000256" key="2">
    <source>
        <dbReference type="ARBA" id="ARBA00022741"/>
    </source>
</evidence>
<dbReference type="InterPro" id="IPR002464">
    <property type="entry name" value="DNA/RNA_helicase_DEAH_CS"/>
</dbReference>
<dbReference type="SMART" id="SM00847">
    <property type="entry name" value="HA2"/>
    <property type="match status" value="1"/>
</dbReference>
<name>A0A6J8C3Q5_MYTCO</name>
<evidence type="ECO:0000256" key="1">
    <source>
        <dbReference type="ARBA" id="ARBA00012552"/>
    </source>
</evidence>
<dbReference type="FunFam" id="3.40.50.300:FF:000750">
    <property type="entry name" value="Putative ATP-dependent RNA helicase DHX33"/>
    <property type="match status" value="1"/>
</dbReference>
<dbReference type="SMART" id="SM00487">
    <property type="entry name" value="DEXDc"/>
    <property type="match status" value="1"/>
</dbReference>
<dbReference type="PROSITE" id="PS51194">
    <property type="entry name" value="HELICASE_CTER"/>
    <property type="match status" value="1"/>
</dbReference>
<dbReference type="Pfam" id="PF03221">
    <property type="entry name" value="HTH_Tnp_Tc5"/>
    <property type="match status" value="1"/>
</dbReference>
<reference evidence="12 13" key="1">
    <citation type="submission" date="2020-06" db="EMBL/GenBank/DDBJ databases">
        <authorList>
            <person name="Li R."/>
            <person name="Bekaert M."/>
        </authorList>
    </citation>
    <scope>NUCLEOTIDE SEQUENCE [LARGE SCALE GENOMIC DNA]</scope>
    <source>
        <strain evidence="13">wild</strain>
    </source>
</reference>
<dbReference type="GO" id="GO:0003724">
    <property type="term" value="F:RNA helicase activity"/>
    <property type="evidence" value="ECO:0007669"/>
    <property type="project" value="UniProtKB-EC"/>
</dbReference>
<organism evidence="12 13">
    <name type="scientific">Mytilus coruscus</name>
    <name type="common">Sea mussel</name>
    <dbReference type="NCBI Taxonomy" id="42192"/>
    <lineage>
        <taxon>Eukaryota</taxon>
        <taxon>Metazoa</taxon>
        <taxon>Spiralia</taxon>
        <taxon>Lophotrochozoa</taxon>
        <taxon>Mollusca</taxon>
        <taxon>Bivalvia</taxon>
        <taxon>Autobranchia</taxon>
        <taxon>Pteriomorphia</taxon>
        <taxon>Mytilida</taxon>
        <taxon>Mytiloidea</taxon>
        <taxon>Mytilidae</taxon>
        <taxon>Mytilinae</taxon>
        <taxon>Mytilus</taxon>
    </lineage>
</organism>
<evidence type="ECO:0000313" key="13">
    <source>
        <dbReference type="Proteomes" id="UP000507470"/>
    </source>
</evidence>
<dbReference type="InterPro" id="IPR007502">
    <property type="entry name" value="Helicase-assoc_dom"/>
</dbReference>
<keyword evidence="13" id="KW-1185">Reference proteome</keyword>
<gene>
    <name evidence="12" type="ORF">MCOR_25935</name>
</gene>
<feature type="region of interest" description="Disordered" evidence="8">
    <location>
        <begin position="82"/>
        <end position="110"/>
    </location>
</feature>
<evidence type="ECO:0000256" key="3">
    <source>
        <dbReference type="ARBA" id="ARBA00022801"/>
    </source>
</evidence>
<dbReference type="PANTHER" id="PTHR18934:SF118">
    <property type="entry name" value="ATP-DEPENDENT RNA HELICASE DHX33"/>
    <property type="match status" value="1"/>
</dbReference>
<dbReference type="InterPro" id="IPR001650">
    <property type="entry name" value="Helicase_C-like"/>
</dbReference>
<dbReference type="EMBL" id="CACVKT020004645">
    <property type="protein sequence ID" value="CAC5390863.1"/>
    <property type="molecule type" value="Genomic_DNA"/>
</dbReference>
<evidence type="ECO:0000256" key="7">
    <source>
        <dbReference type="ARBA" id="ARBA00047984"/>
    </source>
</evidence>
<keyword evidence="3 12" id="KW-0378">Hydrolase</keyword>
<dbReference type="SUPFAM" id="SSF52540">
    <property type="entry name" value="P-loop containing nucleoside triphosphate hydrolases"/>
    <property type="match status" value="1"/>
</dbReference>
<dbReference type="PROSITE" id="PS00690">
    <property type="entry name" value="DEAH_ATP_HELICASE"/>
    <property type="match status" value="1"/>
</dbReference>
<dbReference type="InterPro" id="IPR027417">
    <property type="entry name" value="P-loop_NTPase"/>
</dbReference>
<dbReference type="CDD" id="cd18791">
    <property type="entry name" value="SF2_C_RHA"/>
    <property type="match status" value="1"/>
</dbReference>
<evidence type="ECO:0000256" key="4">
    <source>
        <dbReference type="ARBA" id="ARBA00022806"/>
    </source>
</evidence>
<dbReference type="EC" id="3.6.4.13" evidence="1"/>
<comment type="catalytic activity">
    <reaction evidence="7">
        <text>ATP + H2O = ADP + phosphate + H(+)</text>
        <dbReference type="Rhea" id="RHEA:13065"/>
        <dbReference type="ChEBI" id="CHEBI:15377"/>
        <dbReference type="ChEBI" id="CHEBI:15378"/>
        <dbReference type="ChEBI" id="CHEBI:30616"/>
        <dbReference type="ChEBI" id="CHEBI:43474"/>
        <dbReference type="ChEBI" id="CHEBI:456216"/>
        <dbReference type="EC" id="3.6.4.13"/>
    </reaction>
</comment>
<evidence type="ECO:0000259" key="10">
    <source>
        <dbReference type="PROSITE" id="PS51194"/>
    </source>
</evidence>
<dbReference type="Pfam" id="PF00270">
    <property type="entry name" value="DEAD"/>
    <property type="match status" value="1"/>
</dbReference>
<dbReference type="GO" id="GO:0016787">
    <property type="term" value="F:hydrolase activity"/>
    <property type="evidence" value="ECO:0007669"/>
    <property type="project" value="UniProtKB-KW"/>
</dbReference>
<protein>
    <recommendedName>
        <fullName evidence="1">RNA helicase</fullName>
        <ecNumber evidence="1">3.6.4.13</ecNumber>
    </recommendedName>
</protein>
<dbReference type="CDD" id="cd17978">
    <property type="entry name" value="DEXHc_DHX33"/>
    <property type="match status" value="1"/>
</dbReference>
<dbReference type="Pfam" id="PF21010">
    <property type="entry name" value="HA2_C"/>
    <property type="match status" value="1"/>
</dbReference>
<dbReference type="GO" id="GO:0005730">
    <property type="term" value="C:nucleolus"/>
    <property type="evidence" value="ECO:0007669"/>
    <property type="project" value="TreeGrafter"/>
</dbReference>
<evidence type="ECO:0000313" key="12">
    <source>
        <dbReference type="EMBL" id="CAC5390863.1"/>
    </source>
</evidence>
<dbReference type="InterPro" id="IPR048333">
    <property type="entry name" value="HA2_WH"/>
</dbReference>
<dbReference type="Gene3D" id="1.10.10.60">
    <property type="entry name" value="Homeodomain-like"/>
    <property type="match status" value="1"/>
</dbReference>
<feature type="domain" description="Helicase C-terminal" evidence="10">
    <location>
        <begin position="324"/>
        <end position="497"/>
    </location>
</feature>
<keyword evidence="4" id="KW-0347">Helicase</keyword>
<evidence type="ECO:0000259" key="11">
    <source>
        <dbReference type="PROSITE" id="PS51253"/>
    </source>
</evidence>
<accession>A0A6J8C3Q5</accession>
<dbReference type="GO" id="GO:0003677">
    <property type="term" value="F:DNA binding"/>
    <property type="evidence" value="ECO:0007669"/>
    <property type="project" value="UniProtKB-KW"/>
</dbReference>
<evidence type="ECO:0000256" key="6">
    <source>
        <dbReference type="ARBA" id="ARBA00023125"/>
    </source>
</evidence>
<dbReference type="InterPro" id="IPR011545">
    <property type="entry name" value="DEAD/DEAH_box_helicase_dom"/>
</dbReference>